<sequence length="229" mass="26397">MKNKILVVAVHPDDETLGCGGTLLRHKANGDEIHWLICTTIDKTHSYYTTREQEIKEVSNLYEFDSVVNLRLNTMQVDEYSMSELITSISKVINDIKPDTIYLPFKGDVHSDHRKIFEAAYSCTKSFRYPFIKRIYMMETLSETEFAPSTKEDSFMPNVFVDISKYLDKKIEIMKVFKSETSLVPFPRSVENIKALAIFRGCTLGGGYIGYDKPIYAESFVLLKERQIQ</sequence>
<proteinExistence type="predicted"/>
<dbReference type="Pfam" id="PF02585">
    <property type="entry name" value="PIG-L"/>
    <property type="match status" value="1"/>
</dbReference>
<evidence type="ECO:0000313" key="1">
    <source>
        <dbReference type="EMBL" id="CUU92494.1"/>
    </source>
</evidence>
<dbReference type="AlphaFoldDB" id="A0A9W5AVV0"/>
<comment type="caution">
    <text evidence="1">The sequence shown here is derived from an EMBL/GenBank/DDBJ whole genome shotgun (WGS) entry which is preliminary data.</text>
</comment>
<dbReference type="PANTHER" id="PTHR12993">
    <property type="entry name" value="N-ACETYLGLUCOSAMINYL-PHOSPHATIDYLINOSITOL DE-N-ACETYLASE-RELATED"/>
    <property type="match status" value="1"/>
</dbReference>
<gene>
    <name evidence="1" type="ORF">ERS739223_01991</name>
</gene>
<evidence type="ECO:0000313" key="2">
    <source>
        <dbReference type="Proteomes" id="UP000052245"/>
    </source>
</evidence>
<protein>
    <submittedName>
        <fullName evidence="1">LmbE-like protein</fullName>
    </submittedName>
</protein>
<reference evidence="1 2" key="1">
    <citation type="submission" date="2015-11" db="EMBL/GenBank/DDBJ databases">
        <authorList>
            <consortium name="Pathogen Informatics"/>
        </authorList>
    </citation>
    <scope>NUCLEOTIDE SEQUENCE [LARGE SCALE GENOMIC DNA]</scope>
    <source>
        <strain evidence="1 2">007A-0283</strain>
    </source>
</reference>
<dbReference type="GO" id="GO:0016811">
    <property type="term" value="F:hydrolase activity, acting on carbon-nitrogen (but not peptide) bonds, in linear amides"/>
    <property type="evidence" value="ECO:0007669"/>
    <property type="project" value="TreeGrafter"/>
</dbReference>
<dbReference type="Proteomes" id="UP000052245">
    <property type="component" value="Unassembled WGS sequence"/>
</dbReference>
<dbReference type="RefSeq" id="WP_059430790.1">
    <property type="nucleotide sequence ID" value="NZ_CP040464.1"/>
</dbReference>
<dbReference type="SUPFAM" id="SSF102588">
    <property type="entry name" value="LmbE-like"/>
    <property type="match status" value="1"/>
</dbReference>
<dbReference type="InterPro" id="IPR003737">
    <property type="entry name" value="GlcNAc_PI_deacetylase-related"/>
</dbReference>
<organism evidence="1 2">
    <name type="scientific">Campylobacter hyointestinalis subsp. hyointestinalis</name>
    <dbReference type="NCBI Taxonomy" id="91352"/>
    <lineage>
        <taxon>Bacteria</taxon>
        <taxon>Pseudomonadati</taxon>
        <taxon>Campylobacterota</taxon>
        <taxon>Epsilonproteobacteria</taxon>
        <taxon>Campylobacterales</taxon>
        <taxon>Campylobacteraceae</taxon>
        <taxon>Campylobacter</taxon>
    </lineage>
</organism>
<dbReference type="EMBL" id="FAVC01000012">
    <property type="protein sequence ID" value="CUU92494.1"/>
    <property type="molecule type" value="Genomic_DNA"/>
</dbReference>
<dbReference type="InterPro" id="IPR024078">
    <property type="entry name" value="LmbE-like_dom_sf"/>
</dbReference>
<accession>A0A9W5AVV0</accession>
<dbReference type="PANTHER" id="PTHR12993:SF30">
    <property type="entry name" value="N-ACETYL-ALPHA-D-GLUCOSAMINYL L-MALATE DEACETYLASE 1"/>
    <property type="match status" value="1"/>
</dbReference>
<dbReference type="Gene3D" id="3.40.50.10320">
    <property type="entry name" value="LmbE-like"/>
    <property type="match status" value="1"/>
</dbReference>
<name>A0A9W5AVV0_CAMHY</name>